<reference evidence="3 4" key="1">
    <citation type="journal article" date="2004" name="Proc. Natl. Acad. Sci. U.S.A.">
        <title>The diploid genome sequence of Candida albicans.</title>
        <authorList>
            <person name="Jones T."/>
            <person name="Federspiel N.A."/>
            <person name="Chibana H."/>
            <person name="Dungan J."/>
            <person name="Kalman S."/>
            <person name="Magee B.B."/>
            <person name="Newport G."/>
            <person name="Thorstenson Y.R."/>
            <person name="Agabian N."/>
            <person name="Magee P.T."/>
            <person name="Davis R.W."/>
            <person name="Scherer S."/>
        </authorList>
    </citation>
    <scope>NUCLEOTIDE SEQUENCE [LARGE SCALE GENOMIC DNA]</scope>
    <source>
        <strain evidence="4">SC5314 / ATCC MYA-2876</strain>
    </source>
</reference>
<evidence type="ECO:0000313" key="4">
    <source>
        <dbReference type="Proteomes" id="UP000000559"/>
    </source>
</evidence>
<protein>
    <submittedName>
        <fullName evidence="3">Uncharacterized protein</fullName>
    </submittedName>
</protein>
<keyword evidence="1" id="KW-1133">Transmembrane helix</keyword>
<gene>
    <name evidence="3" type="ordered locus">CAALFM_C603070CA</name>
    <name evidence="2" type="ordered locus">orf19.5589</name>
</gene>
<evidence type="ECO:0000313" key="2">
    <source>
        <dbReference type="CGD" id="CAL0000195241"/>
    </source>
</evidence>
<reference evidence="3 4" key="2">
    <citation type="journal article" date="2007" name="Genome Biol.">
        <title>Assembly of the Candida albicans genome into sixteen supercontigs aligned on the eight chromosomes.</title>
        <authorList>
            <person name="van het Hoog M."/>
            <person name="Rast T.J."/>
            <person name="Martchenko M."/>
            <person name="Grindle S."/>
            <person name="Dignard D."/>
            <person name="Hogues H."/>
            <person name="Cuomo C."/>
            <person name="Berriman M."/>
            <person name="Scherer S."/>
            <person name="Magee B.B."/>
            <person name="Whiteway M."/>
            <person name="Chibana H."/>
            <person name="Nantel A."/>
            <person name="Magee P.T."/>
        </authorList>
    </citation>
    <scope>GENOME REANNOTATION</scope>
    <source>
        <strain evidence="4">SC5314 / ATCC MYA-2876</strain>
    </source>
</reference>
<dbReference type="CGD" id="CAL0000195241">
    <property type="gene designation" value="orf19.5589"/>
</dbReference>
<dbReference type="VEuPathDB" id="FungiDB:C6_03070C_A"/>
<organism evidence="3 4">
    <name type="scientific">Candida albicans (strain SC5314 / ATCC MYA-2876)</name>
    <name type="common">Yeast</name>
    <dbReference type="NCBI Taxonomy" id="237561"/>
    <lineage>
        <taxon>Eukaryota</taxon>
        <taxon>Fungi</taxon>
        <taxon>Dikarya</taxon>
        <taxon>Ascomycota</taxon>
        <taxon>Saccharomycotina</taxon>
        <taxon>Pichiomycetes</taxon>
        <taxon>Debaryomycetaceae</taxon>
        <taxon>Candida/Lodderomyces clade</taxon>
        <taxon>Candida</taxon>
    </lineage>
</organism>
<accession>A0A1D8PQ29</accession>
<dbReference type="KEGG" id="cal:CAALFM_C603070CA"/>
<dbReference type="AlphaFoldDB" id="A0A1D8PQ29"/>
<feature type="transmembrane region" description="Helical" evidence="1">
    <location>
        <begin position="12"/>
        <end position="31"/>
    </location>
</feature>
<keyword evidence="1" id="KW-0472">Membrane</keyword>
<dbReference type="InParanoid" id="A0A1D8PQ29"/>
<dbReference type="RefSeq" id="XP_719151.1">
    <property type="nucleotide sequence ID" value="XM_714058.1"/>
</dbReference>
<dbReference type="Proteomes" id="UP000000559">
    <property type="component" value="Chromosome 6"/>
</dbReference>
<dbReference type="EMBL" id="CP017628">
    <property type="protein sequence ID" value="AOW30238.1"/>
    <property type="molecule type" value="Genomic_DNA"/>
</dbReference>
<evidence type="ECO:0000256" key="1">
    <source>
        <dbReference type="SAM" id="Phobius"/>
    </source>
</evidence>
<dbReference type="GeneID" id="3639272"/>
<keyword evidence="1" id="KW-0812">Transmembrane</keyword>
<proteinExistence type="predicted"/>
<sequence>MGYRISKKNFQLIFILLQVSSFHLPFFFFTLKLSSSMYVFMYICKYLKKQTSTDLLSYFPSGFRIQTGFNCNSVNTSQKYYRTFFKMCCKIGDNYIQVKASPSFNSM</sequence>
<evidence type="ECO:0000313" key="3">
    <source>
        <dbReference type="EMBL" id="AOW30238.1"/>
    </source>
</evidence>
<keyword evidence="4" id="KW-1185">Reference proteome</keyword>
<reference evidence="3 4" key="3">
    <citation type="journal article" date="2013" name="Genome Biol.">
        <title>Assembly of a phased diploid Candida albicans genome facilitates allele-specific measurements and provides a simple model for repeat and indel structure.</title>
        <authorList>
            <person name="Muzzey D."/>
            <person name="Schwartz K."/>
            <person name="Weissman J.S."/>
            <person name="Sherlock G."/>
        </authorList>
    </citation>
    <scope>NUCLEOTIDE SEQUENCE [LARGE SCALE GENOMIC DNA]</scope>
    <source>
        <strain evidence="4">SC5314 / ATCC MYA-2876</strain>
    </source>
</reference>
<name>A0A1D8PQ29_CANAL</name>